<evidence type="ECO:0000256" key="7">
    <source>
        <dbReference type="SAM" id="SignalP"/>
    </source>
</evidence>
<dbReference type="GeneTree" id="ENSGT00950000183127"/>
<dbReference type="Gene3D" id="2.60.40.10">
    <property type="entry name" value="Immunoglobulins"/>
    <property type="match status" value="1"/>
</dbReference>
<sequence length="256" mass="28823">MILILQLLLALSLRADGYSWYQVLDCISRSSDLSDSEYITTYYFNKDPFLRFNSTVGEFVGYTELGVKNAELFNKGPEVQRMRGELERYCKPNLQLVYTHILDKAVKPKIRLTSEKQASQGHPALLMCSAYGFYPPAIDMYWLRDGEKVTSDVVSTEEMADGNWYYQIHSHLEYTPTSGEKISCVVEHASSKKPIIVDWGGSFPDSDRDKIFIGASGFVLGIILSTAGFLYYKKKSPGQIRESSADIDPSGVLMSD</sequence>
<evidence type="ECO:0000313" key="10">
    <source>
        <dbReference type="Proteomes" id="UP001501920"/>
    </source>
</evidence>
<reference evidence="9" key="2">
    <citation type="submission" date="2025-08" db="UniProtKB">
        <authorList>
            <consortium name="Ensembl"/>
        </authorList>
    </citation>
    <scope>IDENTIFICATION</scope>
</reference>
<proteinExistence type="predicted"/>
<evidence type="ECO:0000256" key="2">
    <source>
        <dbReference type="ARBA" id="ARBA00022692"/>
    </source>
</evidence>
<evidence type="ECO:0000256" key="1">
    <source>
        <dbReference type="ARBA" id="ARBA00004479"/>
    </source>
</evidence>
<keyword evidence="6" id="KW-0472">Membrane</keyword>
<dbReference type="AlphaFoldDB" id="A0A3B4CI57"/>
<dbReference type="Pfam" id="PF00969">
    <property type="entry name" value="MHC_II_beta"/>
    <property type="match status" value="1"/>
</dbReference>
<evidence type="ECO:0000256" key="3">
    <source>
        <dbReference type="ARBA" id="ARBA00022989"/>
    </source>
</evidence>
<dbReference type="GO" id="GO:0019882">
    <property type="term" value="P:antigen processing and presentation"/>
    <property type="evidence" value="ECO:0007669"/>
    <property type="project" value="InterPro"/>
</dbReference>
<dbReference type="PROSITE" id="PS50835">
    <property type="entry name" value="IG_LIKE"/>
    <property type="match status" value="1"/>
</dbReference>
<dbReference type="SMART" id="SM00407">
    <property type="entry name" value="IGc1"/>
    <property type="match status" value="1"/>
</dbReference>
<reference evidence="9 10" key="1">
    <citation type="submission" date="2020-10" db="EMBL/GenBank/DDBJ databases">
        <title>Pygocentrus nattereri (red-bellied piranha) genome, fPygNat1, primary haplotype.</title>
        <authorList>
            <person name="Myers G."/>
            <person name="Meyer A."/>
            <person name="Karagic N."/>
            <person name="Pippel M."/>
            <person name="Winkler S."/>
            <person name="Tracey A."/>
            <person name="Wood J."/>
            <person name="Formenti G."/>
            <person name="Howe K."/>
            <person name="Fedrigo O."/>
            <person name="Jarvis E.D."/>
        </authorList>
    </citation>
    <scope>NUCLEOTIDE SEQUENCE [LARGE SCALE GENOMIC DNA]</scope>
</reference>
<organism evidence="9 10">
    <name type="scientific">Pygocentrus nattereri</name>
    <name type="common">Red-bellied piranha</name>
    <dbReference type="NCBI Taxonomy" id="42514"/>
    <lineage>
        <taxon>Eukaryota</taxon>
        <taxon>Metazoa</taxon>
        <taxon>Chordata</taxon>
        <taxon>Craniata</taxon>
        <taxon>Vertebrata</taxon>
        <taxon>Euteleostomi</taxon>
        <taxon>Actinopterygii</taxon>
        <taxon>Neopterygii</taxon>
        <taxon>Teleostei</taxon>
        <taxon>Ostariophysi</taxon>
        <taxon>Characiformes</taxon>
        <taxon>Characoidei</taxon>
        <taxon>Pygocentrus</taxon>
    </lineage>
</organism>
<dbReference type="Gene3D" id="3.10.320.10">
    <property type="entry name" value="Class II Histocompatibility Antigen, M Beta Chain, Chain B, domain 1"/>
    <property type="match status" value="1"/>
</dbReference>
<evidence type="ECO:0000313" key="9">
    <source>
        <dbReference type="Ensembl" id="ENSPNAP00000011687.2"/>
    </source>
</evidence>
<keyword evidence="4" id="KW-1015">Disulfide bond</keyword>
<accession>A0A3B4CI57</accession>
<dbReference type="SUPFAM" id="SSF54452">
    <property type="entry name" value="MHC antigen-recognition domain"/>
    <property type="match status" value="1"/>
</dbReference>
<keyword evidence="5" id="KW-0325">Glycoprotein</keyword>
<dbReference type="InterPro" id="IPR014745">
    <property type="entry name" value="MHC_II_a/b_N"/>
</dbReference>
<dbReference type="PANTHER" id="PTHR19944:SF99">
    <property type="entry name" value="HLA CLASS II HISTOCOMPATIBILITY ANTIGEN, DRB1 BETA CHAIN"/>
    <property type="match status" value="1"/>
</dbReference>
<dbReference type="SMART" id="SM00921">
    <property type="entry name" value="MHC_II_beta"/>
    <property type="match status" value="1"/>
</dbReference>
<keyword evidence="3 6" id="KW-1133">Transmembrane helix</keyword>
<keyword evidence="10" id="KW-1185">Reference proteome</keyword>
<dbReference type="InterPro" id="IPR036179">
    <property type="entry name" value="Ig-like_dom_sf"/>
</dbReference>
<dbReference type="GO" id="GO:0042613">
    <property type="term" value="C:MHC class II protein complex"/>
    <property type="evidence" value="ECO:0007669"/>
    <property type="project" value="InterPro"/>
</dbReference>
<name>A0A3B4CI57_PYGNA</name>
<dbReference type="PANTHER" id="PTHR19944">
    <property type="entry name" value="MHC CLASS II-RELATED"/>
    <property type="match status" value="1"/>
</dbReference>
<feature type="transmembrane region" description="Helical" evidence="6">
    <location>
        <begin position="211"/>
        <end position="232"/>
    </location>
</feature>
<dbReference type="InterPro" id="IPR011162">
    <property type="entry name" value="MHC_I/II-like_Ag-recog"/>
</dbReference>
<dbReference type="SUPFAM" id="SSF48726">
    <property type="entry name" value="Immunoglobulin"/>
    <property type="match status" value="1"/>
</dbReference>
<evidence type="ECO:0000256" key="5">
    <source>
        <dbReference type="ARBA" id="ARBA00023180"/>
    </source>
</evidence>
<evidence type="ECO:0000259" key="8">
    <source>
        <dbReference type="PROSITE" id="PS50835"/>
    </source>
</evidence>
<comment type="subcellular location">
    <subcellularLocation>
        <location evidence="1">Membrane</location>
        <topology evidence="1">Single-pass type I membrane protein</topology>
    </subcellularLocation>
</comment>
<dbReference type="InterPro" id="IPR013783">
    <property type="entry name" value="Ig-like_fold"/>
</dbReference>
<feature type="domain" description="Ig-like" evidence="8">
    <location>
        <begin position="108"/>
        <end position="196"/>
    </location>
</feature>
<dbReference type="Pfam" id="PF07654">
    <property type="entry name" value="C1-set"/>
    <property type="match status" value="1"/>
</dbReference>
<dbReference type="Proteomes" id="UP001501920">
    <property type="component" value="Chromosome 29"/>
</dbReference>
<keyword evidence="2 6" id="KW-0812">Transmembrane</keyword>
<dbReference type="InterPro" id="IPR003597">
    <property type="entry name" value="Ig_C1-set"/>
</dbReference>
<evidence type="ECO:0000256" key="6">
    <source>
        <dbReference type="SAM" id="Phobius"/>
    </source>
</evidence>
<evidence type="ECO:0000256" key="4">
    <source>
        <dbReference type="ARBA" id="ARBA00023157"/>
    </source>
</evidence>
<feature type="signal peptide" evidence="7">
    <location>
        <begin position="1"/>
        <end position="17"/>
    </location>
</feature>
<dbReference type="InterPro" id="IPR007110">
    <property type="entry name" value="Ig-like_dom"/>
</dbReference>
<dbReference type="InterPro" id="IPR000353">
    <property type="entry name" value="MHC_II_b_N"/>
</dbReference>
<dbReference type="InterPro" id="IPR050160">
    <property type="entry name" value="MHC/Immunoglobulin"/>
</dbReference>
<protein>
    <recommendedName>
        <fullName evidence="8">Ig-like domain-containing protein</fullName>
    </recommendedName>
</protein>
<keyword evidence="7" id="KW-0732">Signal</keyword>
<dbReference type="GO" id="GO:0006955">
    <property type="term" value="P:immune response"/>
    <property type="evidence" value="ECO:0007669"/>
    <property type="project" value="InterPro"/>
</dbReference>
<dbReference type="Ensembl" id="ENSPNAT00000018730.2">
    <property type="protein sequence ID" value="ENSPNAP00000011687.2"/>
    <property type="gene ID" value="ENSPNAG00000023851.2"/>
</dbReference>
<reference evidence="9" key="3">
    <citation type="submission" date="2025-09" db="UniProtKB">
        <authorList>
            <consortium name="Ensembl"/>
        </authorList>
    </citation>
    <scope>IDENTIFICATION</scope>
</reference>
<feature type="chain" id="PRO_5043736196" description="Ig-like domain-containing protein" evidence="7">
    <location>
        <begin position="18"/>
        <end position="256"/>
    </location>
</feature>